<dbReference type="InterPro" id="IPR003447">
    <property type="entry name" value="FEMABX"/>
</dbReference>
<evidence type="ECO:0000256" key="5">
    <source>
        <dbReference type="ARBA" id="ARBA00022984"/>
    </source>
</evidence>
<evidence type="ECO:0000256" key="10">
    <source>
        <dbReference type="ARBA" id="ARBA00042933"/>
    </source>
</evidence>
<dbReference type="InterPro" id="IPR050644">
    <property type="entry name" value="PG_Glycine_Bridge_Synth"/>
</dbReference>
<comment type="catalytic activity">
    <reaction evidence="11">
        <text>beta-D-GlcNAc-(1-&gt;4)-Mur2Ac(oyl-L-Ala-D-isoglutaminyl-L-Lys-D-Ala-D-Ala)-di-trans,octa-cis-undecaprenyl diphosphate + glycyl-tRNA(Gly) = beta-D-GlcNAc-(1-&gt;4)-Mur2Ac(oyl-L-Ala-D-isoglutaminyl-L-Lys-(N(6)-Gly)-D-Ala-D-Ala)-di-trans,octa-cis-undecaprenyl diphosphate + tRNA(Gly) + H(+)</text>
        <dbReference type="Rhea" id="RHEA:30435"/>
        <dbReference type="Rhea" id="RHEA-COMP:9664"/>
        <dbReference type="Rhea" id="RHEA-COMP:9683"/>
        <dbReference type="ChEBI" id="CHEBI:15378"/>
        <dbReference type="ChEBI" id="CHEBI:62233"/>
        <dbReference type="ChEBI" id="CHEBI:62234"/>
        <dbReference type="ChEBI" id="CHEBI:78442"/>
        <dbReference type="ChEBI" id="CHEBI:78522"/>
        <dbReference type="EC" id="2.3.2.16"/>
    </reaction>
</comment>
<protein>
    <recommendedName>
        <fullName evidence="9">Lipid II:glycine glycyltransferase</fullName>
        <ecNumber evidence="8">2.3.2.16</ecNumber>
    </recommendedName>
    <alternativeName>
        <fullName evidence="10">Factor essential for expression of methicillin resistance X</fullName>
    </alternativeName>
</protein>
<dbReference type="Proteomes" id="UP001206821">
    <property type="component" value="Unassembled WGS sequence"/>
</dbReference>
<sequence length="417" mass="47595">MAVQPISLTEKQHDDFVKAHDRGDLLQLSSWASVKRQNGWSGERIAVGTNGTTTGVALLLFKQVPKLPFTLCYAPRGFVVDYDDTESLKVLTEEAKRVAKDRRAITIKIDPNIDRDEVPGLMTEMTELGFIHKGYGGGFDYAQPRFTMETDLRPSEKEIFGKFHHKFRYNVRLAEKKGIVCTEVGRDGLKTFAELMKVTGERDGFSTRGLDYFENLYDCLQPNDARLFLTKLEPSLALEQQRHTLEKATRELAKIERALEKETVEKKRPSLTNREKQTREQIEKIETALPELVELDKRYPDGLVLSGGLLTLAGRRSYYLYGASSNEFREFMPNHLMQWTMMQAAKESGAERYDFGGVSGKTDPDDEYAGLYAFKSGWGSDMIEKVGEFDLVLNRLLYFALEKGLPLVKGLRKRFRR</sequence>
<keyword evidence="14" id="KW-1185">Reference proteome</keyword>
<reference evidence="13 14" key="1">
    <citation type="submission" date="2022-07" db="EMBL/GenBank/DDBJ databases">
        <title>Genomic and pangenome structural analysis of the polyextremophile Exiguobacterium.</title>
        <authorList>
            <person name="Shen L."/>
        </authorList>
    </citation>
    <scope>NUCLEOTIDE SEQUENCE [LARGE SCALE GENOMIC DNA]</scope>
    <source>
        <strain evidence="13 14">12_1</strain>
    </source>
</reference>
<keyword evidence="4" id="KW-0133">Cell shape</keyword>
<dbReference type="InterPro" id="IPR016181">
    <property type="entry name" value="Acyl_CoA_acyltransferase"/>
</dbReference>
<evidence type="ECO:0000256" key="2">
    <source>
        <dbReference type="ARBA" id="ARBA00009943"/>
    </source>
</evidence>
<accession>A0ABT2KUA4</accession>
<evidence type="ECO:0000313" key="14">
    <source>
        <dbReference type="Proteomes" id="UP001206821"/>
    </source>
</evidence>
<keyword evidence="3" id="KW-0808">Transferase</keyword>
<comment type="similarity">
    <text evidence="2">Belongs to the FemABX family.</text>
</comment>
<dbReference type="Pfam" id="PF02388">
    <property type="entry name" value="FemAB"/>
    <property type="match status" value="1"/>
</dbReference>
<evidence type="ECO:0000256" key="11">
    <source>
        <dbReference type="ARBA" id="ARBA00048654"/>
    </source>
</evidence>
<comment type="subcellular location">
    <subcellularLocation>
        <location evidence="1">Cytoplasm</location>
    </subcellularLocation>
</comment>
<keyword evidence="12" id="KW-0175">Coiled coil</keyword>
<dbReference type="PROSITE" id="PS51191">
    <property type="entry name" value="FEMABX"/>
    <property type="match status" value="1"/>
</dbReference>
<keyword evidence="7" id="KW-0961">Cell wall biogenesis/degradation</keyword>
<evidence type="ECO:0000256" key="1">
    <source>
        <dbReference type="ARBA" id="ARBA00004496"/>
    </source>
</evidence>
<dbReference type="EMBL" id="JANIEK010000001">
    <property type="protein sequence ID" value="MCT4793986.1"/>
    <property type="molecule type" value="Genomic_DNA"/>
</dbReference>
<gene>
    <name evidence="13" type="ORF">NQG31_00445</name>
</gene>
<evidence type="ECO:0000256" key="7">
    <source>
        <dbReference type="ARBA" id="ARBA00023316"/>
    </source>
</evidence>
<keyword evidence="6" id="KW-0012">Acyltransferase</keyword>
<evidence type="ECO:0000256" key="4">
    <source>
        <dbReference type="ARBA" id="ARBA00022960"/>
    </source>
</evidence>
<evidence type="ECO:0000256" key="12">
    <source>
        <dbReference type="SAM" id="Coils"/>
    </source>
</evidence>
<comment type="caution">
    <text evidence="13">The sequence shown here is derived from an EMBL/GenBank/DDBJ whole genome shotgun (WGS) entry which is preliminary data.</text>
</comment>
<evidence type="ECO:0000256" key="3">
    <source>
        <dbReference type="ARBA" id="ARBA00022679"/>
    </source>
</evidence>
<feature type="coiled-coil region" evidence="12">
    <location>
        <begin position="238"/>
        <end position="265"/>
    </location>
</feature>
<dbReference type="Gene3D" id="3.40.630.30">
    <property type="match status" value="2"/>
</dbReference>
<evidence type="ECO:0000256" key="8">
    <source>
        <dbReference type="ARBA" id="ARBA00039074"/>
    </source>
</evidence>
<proteinExistence type="inferred from homology"/>
<organism evidence="13 14">
    <name type="scientific">Exiguobacterium alkaliphilum</name>
    <dbReference type="NCBI Taxonomy" id="1428684"/>
    <lineage>
        <taxon>Bacteria</taxon>
        <taxon>Bacillati</taxon>
        <taxon>Bacillota</taxon>
        <taxon>Bacilli</taxon>
        <taxon>Bacillales</taxon>
        <taxon>Bacillales Family XII. Incertae Sedis</taxon>
        <taxon>Exiguobacterium</taxon>
    </lineage>
</organism>
<dbReference type="PANTHER" id="PTHR36174">
    <property type="entry name" value="LIPID II:GLYCINE GLYCYLTRANSFERASE"/>
    <property type="match status" value="1"/>
</dbReference>
<evidence type="ECO:0000313" key="13">
    <source>
        <dbReference type="EMBL" id="MCT4793986.1"/>
    </source>
</evidence>
<evidence type="ECO:0000256" key="9">
    <source>
        <dbReference type="ARBA" id="ARBA00040679"/>
    </source>
</evidence>
<dbReference type="EC" id="2.3.2.16" evidence="8"/>
<dbReference type="SUPFAM" id="SSF55729">
    <property type="entry name" value="Acyl-CoA N-acyltransferases (Nat)"/>
    <property type="match status" value="2"/>
</dbReference>
<evidence type="ECO:0000256" key="6">
    <source>
        <dbReference type="ARBA" id="ARBA00023315"/>
    </source>
</evidence>
<name>A0ABT2KUA4_9BACL</name>
<dbReference type="PANTHER" id="PTHR36174:SF1">
    <property type="entry name" value="LIPID II:GLYCINE GLYCYLTRANSFERASE"/>
    <property type="match status" value="1"/>
</dbReference>
<dbReference type="Gene3D" id="1.20.58.90">
    <property type="match status" value="1"/>
</dbReference>
<dbReference type="RefSeq" id="WP_034815150.1">
    <property type="nucleotide sequence ID" value="NZ_JANIEK010000001.1"/>
</dbReference>
<keyword evidence="5" id="KW-0573">Peptidoglycan synthesis</keyword>